<reference evidence="1 2" key="1">
    <citation type="journal article" date="2015" name="Plant Cell">
        <title>Oil accumulation by the oleaginous diatom Fistulifera solaris as revealed by the genome and transcriptome.</title>
        <authorList>
            <person name="Tanaka T."/>
            <person name="Maeda Y."/>
            <person name="Veluchamy A."/>
            <person name="Tanaka M."/>
            <person name="Abida H."/>
            <person name="Marechal E."/>
            <person name="Bowler C."/>
            <person name="Muto M."/>
            <person name="Sunaga Y."/>
            <person name="Tanaka M."/>
            <person name="Yoshino T."/>
            <person name="Taniguchi T."/>
            <person name="Fukuda Y."/>
            <person name="Nemoto M."/>
            <person name="Matsumoto M."/>
            <person name="Wong P.S."/>
            <person name="Aburatani S."/>
            <person name="Fujibuchi W."/>
        </authorList>
    </citation>
    <scope>NUCLEOTIDE SEQUENCE [LARGE SCALE GENOMIC DNA]</scope>
    <source>
        <strain evidence="1 2">JPCC DA0580</strain>
    </source>
</reference>
<sequence>MPVIPNHPRIVLGPAEAERQVAEQPAEVGRHPADLAGAVAVGDRPAGVATMGRIVEEAAHRVRRALATECHKTMGKPFRMFVPKLVSSLDWLVLRPL</sequence>
<dbReference type="EMBL" id="BDSP01000061">
    <property type="protein sequence ID" value="GAX13155.1"/>
    <property type="molecule type" value="Genomic_DNA"/>
</dbReference>
<organism evidence="1 2">
    <name type="scientific">Fistulifera solaris</name>
    <name type="common">Oleaginous diatom</name>
    <dbReference type="NCBI Taxonomy" id="1519565"/>
    <lineage>
        <taxon>Eukaryota</taxon>
        <taxon>Sar</taxon>
        <taxon>Stramenopiles</taxon>
        <taxon>Ochrophyta</taxon>
        <taxon>Bacillariophyta</taxon>
        <taxon>Bacillariophyceae</taxon>
        <taxon>Bacillariophycidae</taxon>
        <taxon>Naviculales</taxon>
        <taxon>Naviculaceae</taxon>
        <taxon>Fistulifera</taxon>
    </lineage>
</organism>
<dbReference type="InParanoid" id="A0A1Z5JGM3"/>
<gene>
    <name evidence="1" type="ORF">FisN_17Hu084</name>
</gene>
<protein>
    <submittedName>
        <fullName evidence="1">Uncharacterized protein</fullName>
    </submittedName>
</protein>
<proteinExistence type="predicted"/>
<dbReference type="Proteomes" id="UP000198406">
    <property type="component" value="Unassembled WGS sequence"/>
</dbReference>
<accession>A0A1Z5JGM3</accession>
<evidence type="ECO:0000313" key="2">
    <source>
        <dbReference type="Proteomes" id="UP000198406"/>
    </source>
</evidence>
<keyword evidence="2" id="KW-1185">Reference proteome</keyword>
<name>A0A1Z5JGM3_FISSO</name>
<comment type="caution">
    <text evidence="1">The sequence shown here is derived from an EMBL/GenBank/DDBJ whole genome shotgun (WGS) entry which is preliminary data.</text>
</comment>
<evidence type="ECO:0000313" key="1">
    <source>
        <dbReference type="EMBL" id="GAX13155.1"/>
    </source>
</evidence>
<dbReference type="AlphaFoldDB" id="A0A1Z5JGM3"/>